<name>A0A1C3Y3V0_9HYPH</name>
<accession>A0A1C3Y3V0</accession>
<protein>
    <submittedName>
        <fullName evidence="2">Transglutaminase-like superfamily protein</fullName>
    </submittedName>
</protein>
<reference evidence="2 3" key="1">
    <citation type="submission" date="2016-08" db="EMBL/GenBank/DDBJ databases">
        <authorList>
            <person name="Seilhamer J.J."/>
        </authorList>
    </citation>
    <scope>NUCLEOTIDE SEQUENCE [LARGE SCALE GENOMIC DNA]</scope>
    <source>
        <strain evidence="2 3">HBR26</strain>
    </source>
</reference>
<dbReference type="RefSeq" id="WP_092751171.1">
    <property type="nucleotide sequence ID" value="NZ_FMAJ01000006.1"/>
</dbReference>
<organism evidence="2 3">
    <name type="scientific">Rhizobium aethiopicum</name>
    <dbReference type="NCBI Taxonomy" id="1138170"/>
    <lineage>
        <taxon>Bacteria</taxon>
        <taxon>Pseudomonadati</taxon>
        <taxon>Pseudomonadota</taxon>
        <taxon>Alphaproteobacteria</taxon>
        <taxon>Hyphomicrobiales</taxon>
        <taxon>Rhizobiaceae</taxon>
        <taxon>Rhizobium/Agrobacterium group</taxon>
        <taxon>Rhizobium</taxon>
    </lineage>
</organism>
<evidence type="ECO:0000259" key="1">
    <source>
        <dbReference type="Pfam" id="PF01841"/>
    </source>
</evidence>
<dbReference type="EMBL" id="FMAJ01000006">
    <property type="protein sequence ID" value="SCB59131.1"/>
    <property type="molecule type" value="Genomic_DNA"/>
</dbReference>
<evidence type="ECO:0000313" key="2">
    <source>
        <dbReference type="EMBL" id="SCB59131.1"/>
    </source>
</evidence>
<gene>
    <name evidence="2" type="ORF">GA0061105_106177</name>
</gene>
<dbReference type="STRING" id="1138170.GA0061105_106177"/>
<sequence length="312" mass="35450">MNAKTLSALCAGNDGAQRCKYEHYTRHSAFSAPGRHSALLDILPSDPAGVARTAQALLIYEHAAERFYGYKVPEARRGESHVRPMEKMLDALLVLDDRPLSVARPPEKRLVGICRHYMLLSVAILRQHGIPARGRGGFATYFNPGKFEDHWVCEYWKAADGRWALLDSQLDEVFIRNLGIGFDIHDVPRTQFLTASEAWRRCRSGELDPNLFGIEFEQLRGLWFIAGNLIRDLATLNGREVLPWDVWGAQPALNARLSHSELDFFDEIALITADPDADFDALSRRFSEDPKLRLPQMVFNSLRQRQESVFED</sequence>
<feature type="domain" description="Transglutaminase-like" evidence="1">
    <location>
        <begin position="111"/>
        <end position="167"/>
    </location>
</feature>
<evidence type="ECO:0000313" key="3">
    <source>
        <dbReference type="Proteomes" id="UP000198723"/>
    </source>
</evidence>
<proteinExistence type="predicted"/>
<dbReference type="Gene3D" id="3.10.620.30">
    <property type="match status" value="1"/>
</dbReference>
<dbReference type="InterPro" id="IPR002931">
    <property type="entry name" value="Transglutaminase-like"/>
</dbReference>
<dbReference type="Pfam" id="PF01841">
    <property type="entry name" value="Transglut_core"/>
    <property type="match status" value="1"/>
</dbReference>
<dbReference type="SUPFAM" id="SSF54001">
    <property type="entry name" value="Cysteine proteinases"/>
    <property type="match status" value="1"/>
</dbReference>
<dbReference type="AlphaFoldDB" id="A0A1C3Y3V0"/>
<dbReference type="Proteomes" id="UP000198723">
    <property type="component" value="Unassembled WGS sequence"/>
</dbReference>
<dbReference type="InterPro" id="IPR038765">
    <property type="entry name" value="Papain-like_cys_pep_sf"/>
</dbReference>